<sequence>MPSQELPIQAGHLGKTADPMLRRSGDNQICPSISYTRKSVRFSILLSFINILIPPQFPPIKSAMFQRTLLRQSQAARSVLKTSSSAISTPLALRRTSRLQTQLPAVARPFAPQPARRFYSTEGEKKDATKEGENAEATEEDPVTKENSDLKKEVLELKDKYLRSVADFRNLQERTKRDMDGARKFAIQGFAKDLLESIDNLDRALLAVPAEQLNAAETAENKPLLELVQGLKMTENILMNTLQKHGLERFDPGEQVEGKAQKFDPNMHEATFMAPSETLEDGDVMYVQSKGFKLNGRVVRAAKVGVVKKA</sequence>
<comment type="subcellular location">
    <subcellularLocation>
        <location evidence="3">Mitochondrion matrix</location>
    </subcellularLocation>
</comment>
<dbReference type="CDD" id="cd00446">
    <property type="entry name" value="GrpE"/>
    <property type="match status" value="1"/>
</dbReference>
<dbReference type="Gene3D" id="2.30.22.10">
    <property type="entry name" value="Head domain of nucleotide exchange factor GrpE"/>
    <property type="match status" value="1"/>
</dbReference>
<dbReference type="PANTHER" id="PTHR21237">
    <property type="entry name" value="GRPE PROTEIN"/>
    <property type="match status" value="1"/>
</dbReference>
<dbReference type="Gene3D" id="3.90.20.20">
    <property type="match status" value="1"/>
</dbReference>
<evidence type="ECO:0000256" key="2">
    <source>
        <dbReference type="ARBA" id="ARBA00023186"/>
    </source>
</evidence>
<dbReference type="GO" id="GO:0001405">
    <property type="term" value="C:PAM complex, Tim23 associated import motor"/>
    <property type="evidence" value="ECO:0007669"/>
    <property type="project" value="TreeGrafter"/>
</dbReference>
<evidence type="ECO:0000256" key="5">
    <source>
        <dbReference type="SAM" id="MobiDB-lite"/>
    </source>
</evidence>
<dbReference type="InterPro" id="IPR000740">
    <property type="entry name" value="GrpE"/>
</dbReference>
<dbReference type="GO" id="GO:0030150">
    <property type="term" value="P:protein import into mitochondrial matrix"/>
    <property type="evidence" value="ECO:0007669"/>
    <property type="project" value="TreeGrafter"/>
</dbReference>
<comment type="function">
    <text evidence="3">Essential component of the PAM complex, a complex required for the translocation of transit peptide-containing proteins from the inner membrane into the mitochondrial matrix in an ATP-dependent manner.</text>
</comment>
<dbReference type="EMBL" id="MLKD01000024">
    <property type="protein sequence ID" value="OQE16479.1"/>
    <property type="molecule type" value="Genomic_DNA"/>
</dbReference>
<dbReference type="STRING" id="303698.A0A1V6SS36"/>
<feature type="region of interest" description="Disordered" evidence="5">
    <location>
        <begin position="114"/>
        <end position="148"/>
    </location>
</feature>
<protein>
    <recommendedName>
        <fullName evidence="3">GrpE protein homolog</fullName>
    </recommendedName>
</protein>
<dbReference type="Proteomes" id="UP000191285">
    <property type="component" value="Unassembled WGS sequence"/>
</dbReference>
<dbReference type="OrthoDB" id="201635at2759"/>
<dbReference type="GO" id="GO:0051087">
    <property type="term" value="F:protein-folding chaperone binding"/>
    <property type="evidence" value="ECO:0007669"/>
    <property type="project" value="InterPro"/>
</dbReference>
<reference evidence="7" key="1">
    <citation type="journal article" date="2017" name="Nat. Microbiol.">
        <title>Global analysis of biosynthetic gene clusters reveals vast potential of secondary metabolite production in Penicillium species.</title>
        <authorList>
            <person name="Nielsen J.C."/>
            <person name="Grijseels S."/>
            <person name="Prigent S."/>
            <person name="Ji B."/>
            <person name="Dainat J."/>
            <person name="Nielsen K.F."/>
            <person name="Frisvad J.C."/>
            <person name="Workman M."/>
            <person name="Nielsen J."/>
        </authorList>
    </citation>
    <scope>NUCLEOTIDE SEQUENCE [LARGE SCALE GENOMIC DNA]</scope>
    <source>
        <strain evidence="7">IBT 24891</strain>
    </source>
</reference>
<evidence type="ECO:0000256" key="3">
    <source>
        <dbReference type="RuleBase" id="RU000640"/>
    </source>
</evidence>
<keyword evidence="3" id="KW-0496">Mitochondrion</keyword>
<gene>
    <name evidence="6" type="ORF">PENSTE_c024G06605</name>
</gene>
<name>A0A1V6SS36_9EURO</name>
<evidence type="ECO:0000313" key="6">
    <source>
        <dbReference type="EMBL" id="OQE16479.1"/>
    </source>
</evidence>
<keyword evidence="7" id="KW-1185">Reference proteome</keyword>
<dbReference type="AlphaFoldDB" id="A0A1V6SS36"/>
<dbReference type="GO" id="GO:0042803">
    <property type="term" value="F:protein homodimerization activity"/>
    <property type="evidence" value="ECO:0007669"/>
    <property type="project" value="InterPro"/>
</dbReference>
<dbReference type="InterPro" id="IPR013805">
    <property type="entry name" value="GrpE_CC"/>
</dbReference>
<dbReference type="GO" id="GO:0006457">
    <property type="term" value="P:protein folding"/>
    <property type="evidence" value="ECO:0007669"/>
    <property type="project" value="InterPro"/>
</dbReference>
<dbReference type="GO" id="GO:0000774">
    <property type="term" value="F:adenyl-nucleotide exchange factor activity"/>
    <property type="evidence" value="ECO:0007669"/>
    <property type="project" value="InterPro"/>
</dbReference>
<feature type="compositionally biased region" description="Basic and acidic residues" evidence="5">
    <location>
        <begin position="122"/>
        <end position="133"/>
    </location>
</feature>
<dbReference type="PROSITE" id="PS01071">
    <property type="entry name" value="GRPE"/>
    <property type="match status" value="1"/>
</dbReference>
<dbReference type="SUPFAM" id="SSF58014">
    <property type="entry name" value="Coiled-coil domain of nucleotide exchange factor GrpE"/>
    <property type="match status" value="1"/>
</dbReference>
<dbReference type="PANTHER" id="PTHR21237:SF23">
    <property type="entry name" value="GRPE PROTEIN HOMOLOG, MITOCHONDRIAL"/>
    <property type="match status" value="1"/>
</dbReference>
<evidence type="ECO:0000256" key="4">
    <source>
        <dbReference type="RuleBase" id="RU004478"/>
    </source>
</evidence>
<evidence type="ECO:0000313" key="7">
    <source>
        <dbReference type="Proteomes" id="UP000191285"/>
    </source>
</evidence>
<dbReference type="GO" id="GO:0051082">
    <property type="term" value="F:unfolded protein binding"/>
    <property type="evidence" value="ECO:0007669"/>
    <property type="project" value="TreeGrafter"/>
</dbReference>
<keyword evidence="2 3" id="KW-0143">Chaperone</keyword>
<evidence type="ECO:0000256" key="1">
    <source>
        <dbReference type="ARBA" id="ARBA00009054"/>
    </source>
</evidence>
<organism evidence="6 7">
    <name type="scientific">Penicillium steckii</name>
    <dbReference type="NCBI Taxonomy" id="303698"/>
    <lineage>
        <taxon>Eukaryota</taxon>
        <taxon>Fungi</taxon>
        <taxon>Dikarya</taxon>
        <taxon>Ascomycota</taxon>
        <taxon>Pezizomycotina</taxon>
        <taxon>Eurotiomycetes</taxon>
        <taxon>Eurotiomycetidae</taxon>
        <taxon>Eurotiales</taxon>
        <taxon>Aspergillaceae</taxon>
        <taxon>Penicillium</taxon>
    </lineage>
</organism>
<dbReference type="InterPro" id="IPR009012">
    <property type="entry name" value="GrpE_head"/>
</dbReference>
<proteinExistence type="inferred from homology"/>
<dbReference type="Pfam" id="PF01025">
    <property type="entry name" value="GrpE"/>
    <property type="match status" value="1"/>
</dbReference>
<comment type="similarity">
    <text evidence="1 4">Belongs to the GrpE family.</text>
</comment>
<accession>A0A1V6SS36</accession>
<dbReference type="HAMAP" id="MF_01151">
    <property type="entry name" value="GrpE"/>
    <property type="match status" value="1"/>
</dbReference>
<feature type="region of interest" description="Disordered" evidence="5">
    <location>
        <begin position="1"/>
        <end position="23"/>
    </location>
</feature>
<dbReference type="PRINTS" id="PR00773">
    <property type="entry name" value="GRPEPROTEIN"/>
</dbReference>
<comment type="caution">
    <text evidence="6">The sequence shown here is derived from an EMBL/GenBank/DDBJ whole genome shotgun (WGS) entry which is preliminary data.</text>
</comment>
<dbReference type="SUPFAM" id="SSF51064">
    <property type="entry name" value="Head domain of nucleotide exchange factor GrpE"/>
    <property type="match status" value="1"/>
</dbReference>